<evidence type="ECO:0000313" key="2">
    <source>
        <dbReference type="Proteomes" id="UP001164539"/>
    </source>
</evidence>
<organism evidence="1 2">
    <name type="scientific">Melia azedarach</name>
    <name type="common">Chinaberry tree</name>
    <dbReference type="NCBI Taxonomy" id="155640"/>
    <lineage>
        <taxon>Eukaryota</taxon>
        <taxon>Viridiplantae</taxon>
        <taxon>Streptophyta</taxon>
        <taxon>Embryophyta</taxon>
        <taxon>Tracheophyta</taxon>
        <taxon>Spermatophyta</taxon>
        <taxon>Magnoliopsida</taxon>
        <taxon>eudicotyledons</taxon>
        <taxon>Gunneridae</taxon>
        <taxon>Pentapetalae</taxon>
        <taxon>rosids</taxon>
        <taxon>malvids</taxon>
        <taxon>Sapindales</taxon>
        <taxon>Meliaceae</taxon>
        <taxon>Melia</taxon>
    </lineage>
</organism>
<evidence type="ECO:0000313" key="1">
    <source>
        <dbReference type="EMBL" id="KAJ4720897.1"/>
    </source>
</evidence>
<sequence>MVKASGCGNTTLRKRLWSTEEDRKLINYIKRYGIWNWTEMPKPAGLLRSGKSCRLRWLNYLRPAIKRGNFSPEEDEIIIKLHEKLGNRWCKIAARLPGRTDNEIKNHWHTRLKKRLKNNLMPSMSILQRENVIAEANRNDPVDPLLPNSLKALNMNGCSSASSPYPDLEVSQDQMIEANNHSNEEYKRLWESLYMDDDYEVALAYPEFMVLTSQVELLEDTCCYYDGGFDLWA</sequence>
<keyword evidence="2" id="KW-1185">Reference proteome</keyword>
<protein>
    <submittedName>
        <fullName evidence="1">Myb-related protein like</fullName>
    </submittedName>
</protein>
<gene>
    <name evidence="1" type="ORF">OWV82_008650</name>
</gene>
<comment type="caution">
    <text evidence="1">The sequence shown here is derived from an EMBL/GenBank/DDBJ whole genome shotgun (WGS) entry which is preliminary data.</text>
</comment>
<proteinExistence type="predicted"/>
<dbReference type="EMBL" id="CM051397">
    <property type="protein sequence ID" value="KAJ4720897.1"/>
    <property type="molecule type" value="Genomic_DNA"/>
</dbReference>
<reference evidence="1 2" key="1">
    <citation type="journal article" date="2023" name="Science">
        <title>Complex scaffold remodeling in plant triterpene biosynthesis.</title>
        <authorList>
            <person name="De La Pena R."/>
            <person name="Hodgson H."/>
            <person name="Liu J.C."/>
            <person name="Stephenson M.J."/>
            <person name="Martin A.C."/>
            <person name="Owen C."/>
            <person name="Harkess A."/>
            <person name="Leebens-Mack J."/>
            <person name="Jimenez L.E."/>
            <person name="Osbourn A."/>
            <person name="Sattely E.S."/>
        </authorList>
    </citation>
    <scope>NUCLEOTIDE SEQUENCE [LARGE SCALE GENOMIC DNA]</scope>
    <source>
        <strain evidence="2">cv. JPN11</strain>
        <tissue evidence="1">Leaf</tissue>
    </source>
</reference>
<dbReference type="Proteomes" id="UP001164539">
    <property type="component" value="Chromosome 4"/>
</dbReference>
<accession>A0ACC1YC50</accession>
<name>A0ACC1YC50_MELAZ</name>